<dbReference type="Proteomes" id="UP000652761">
    <property type="component" value="Unassembled WGS sequence"/>
</dbReference>
<accession>A0A843XN23</accession>
<organism evidence="6 7">
    <name type="scientific">Colocasia esculenta</name>
    <name type="common">Wild taro</name>
    <name type="synonym">Arum esculentum</name>
    <dbReference type="NCBI Taxonomy" id="4460"/>
    <lineage>
        <taxon>Eukaryota</taxon>
        <taxon>Viridiplantae</taxon>
        <taxon>Streptophyta</taxon>
        <taxon>Embryophyta</taxon>
        <taxon>Tracheophyta</taxon>
        <taxon>Spermatophyta</taxon>
        <taxon>Magnoliopsida</taxon>
        <taxon>Liliopsida</taxon>
        <taxon>Araceae</taxon>
        <taxon>Aroideae</taxon>
        <taxon>Colocasieae</taxon>
        <taxon>Colocasia</taxon>
    </lineage>
</organism>
<evidence type="ECO:0000259" key="5">
    <source>
        <dbReference type="PROSITE" id="PS50927"/>
    </source>
</evidence>
<proteinExistence type="predicted"/>
<evidence type="ECO:0000313" key="6">
    <source>
        <dbReference type="EMBL" id="MQM21089.1"/>
    </source>
</evidence>
<dbReference type="PROSITE" id="PS50927">
    <property type="entry name" value="BULB_LECTIN"/>
    <property type="match status" value="1"/>
</dbReference>
<keyword evidence="7" id="KW-1185">Reference proteome</keyword>
<name>A0A843XN23_COLES</name>
<dbReference type="CDD" id="cd00028">
    <property type="entry name" value="B_lectin"/>
    <property type="match status" value="1"/>
</dbReference>
<dbReference type="SMART" id="SM00108">
    <property type="entry name" value="B_lectin"/>
    <property type="match status" value="1"/>
</dbReference>
<evidence type="ECO:0000313" key="7">
    <source>
        <dbReference type="Proteomes" id="UP000652761"/>
    </source>
</evidence>
<keyword evidence="3" id="KW-0465">Mannose-binding</keyword>
<dbReference type="SMR" id="A0A843XN23"/>
<feature type="domain" description="Bulb-type lectin" evidence="5">
    <location>
        <begin position="32"/>
        <end position="140"/>
    </location>
</feature>
<keyword evidence="2" id="KW-0677">Repeat</keyword>
<keyword evidence="1" id="KW-0348">Hemagglutinin</keyword>
<dbReference type="GO" id="GO:0005537">
    <property type="term" value="F:D-mannose binding"/>
    <property type="evidence" value="ECO:0007669"/>
    <property type="project" value="UniProtKB-KW"/>
</dbReference>
<dbReference type="GO" id="GO:0051707">
    <property type="term" value="P:response to other organism"/>
    <property type="evidence" value="ECO:0007669"/>
    <property type="project" value="UniProtKB-ARBA"/>
</dbReference>
<dbReference type="InterPro" id="IPR001480">
    <property type="entry name" value="Bulb-type_lectin_dom"/>
</dbReference>
<evidence type="ECO:0000256" key="1">
    <source>
        <dbReference type="ARBA" id="ARBA00022546"/>
    </source>
</evidence>
<gene>
    <name evidence="6" type="ORF">Taro_054122</name>
</gene>
<dbReference type="InterPro" id="IPR036426">
    <property type="entry name" value="Bulb-type_lectin_dom_sf"/>
</dbReference>
<dbReference type="Gene3D" id="2.90.10.10">
    <property type="entry name" value="Bulb-type lectin domain"/>
    <property type="match status" value="1"/>
</dbReference>
<evidence type="ECO:0000256" key="2">
    <source>
        <dbReference type="ARBA" id="ARBA00022737"/>
    </source>
</evidence>
<dbReference type="EMBL" id="NMUH01010587">
    <property type="protein sequence ID" value="MQM21089.1"/>
    <property type="molecule type" value="Genomic_DNA"/>
</dbReference>
<feature type="signal peptide" evidence="4">
    <location>
        <begin position="1"/>
        <end position="31"/>
    </location>
</feature>
<protein>
    <recommendedName>
        <fullName evidence="5">Bulb-type lectin domain-containing protein</fullName>
    </recommendedName>
</protein>
<sequence>MELATRSHLGLGLKLVLLLVVFSTLSSPSMADQVLYPTKSLFTGQSLNVNNLALVMQSDCNLVLYRGNSAIWSTNTNGQGSGCRVTMQRDGNLVVYNGNGKAVWASGTDRKDGNYALVLQRDGNLVLYGPSFWATGTNEAGVEAVGPSVPKISLPTSRGRATLAATGAGVGGRKAVAGVGSNN</sequence>
<comment type="caution">
    <text evidence="6">The sequence shown here is derived from an EMBL/GenBank/DDBJ whole genome shotgun (WGS) entry which is preliminary data.</text>
</comment>
<evidence type="ECO:0000256" key="4">
    <source>
        <dbReference type="SAM" id="SignalP"/>
    </source>
</evidence>
<dbReference type="OrthoDB" id="418274at2759"/>
<reference evidence="6" key="1">
    <citation type="submission" date="2017-07" db="EMBL/GenBank/DDBJ databases">
        <title>Taro Niue Genome Assembly and Annotation.</title>
        <authorList>
            <person name="Atibalentja N."/>
            <person name="Keating K."/>
            <person name="Fields C.J."/>
        </authorList>
    </citation>
    <scope>NUCLEOTIDE SEQUENCE</scope>
    <source>
        <strain evidence="6">Niue_2</strain>
        <tissue evidence="6">Leaf</tissue>
    </source>
</reference>
<dbReference type="SUPFAM" id="SSF51110">
    <property type="entry name" value="alpha-D-mannose-specific plant lectins"/>
    <property type="match status" value="1"/>
</dbReference>
<feature type="chain" id="PRO_5032745762" description="Bulb-type lectin domain-containing protein" evidence="4">
    <location>
        <begin position="32"/>
        <end position="183"/>
    </location>
</feature>
<dbReference type="AlphaFoldDB" id="A0A843XN23"/>
<keyword evidence="3" id="KW-0430">Lectin</keyword>
<keyword evidence="4" id="KW-0732">Signal</keyword>
<evidence type="ECO:0000256" key="3">
    <source>
        <dbReference type="ARBA" id="ARBA00023035"/>
    </source>
</evidence>